<proteinExistence type="predicted"/>
<protein>
    <submittedName>
        <fullName evidence="1">Uncharacterized protein</fullName>
    </submittedName>
</protein>
<organism evidence="1 2">
    <name type="scientific">Zygosaccharomyces rouxii</name>
    <dbReference type="NCBI Taxonomy" id="4956"/>
    <lineage>
        <taxon>Eukaryota</taxon>
        <taxon>Fungi</taxon>
        <taxon>Dikarya</taxon>
        <taxon>Ascomycota</taxon>
        <taxon>Saccharomycotina</taxon>
        <taxon>Saccharomycetes</taxon>
        <taxon>Saccharomycetales</taxon>
        <taxon>Saccharomycetaceae</taxon>
        <taxon>Zygosaccharomyces</taxon>
    </lineage>
</organism>
<dbReference type="OrthoDB" id="10533170at2759"/>
<comment type="caution">
    <text evidence="1">The sequence shown here is derived from an EMBL/GenBank/DDBJ whole genome shotgun (WGS) entry which is preliminary data.</text>
</comment>
<gene>
    <name evidence="1" type="ORF">ZYGR_0AG01850</name>
</gene>
<evidence type="ECO:0000313" key="1">
    <source>
        <dbReference type="EMBL" id="GAV52194.1"/>
    </source>
</evidence>
<reference evidence="1 2" key="1">
    <citation type="submission" date="2016-08" db="EMBL/GenBank/DDBJ databases">
        <title>Draft genome sequence of allopolyploid Zygosaccharomyces rouxii.</title>
        <authorList>
            <person name="Watanabe J."/>
            <person name="Uehara K."/>
            <person name="Mogi Y."/>
            <person name="Tsukioka Y."/>
        </authorList>
    </citation>
    <scope>NUCLEOTIDE SEQUENCE [LARGE SCALE GENOMIC DNA]</scope>
    <source>
        <strain evidence="1 2">NBRC 110957</strain>
    </source>
</reference>
<dbReference type="AlphaFoldDB" id="A0A1Q3A8Y3"/>
<dbReference type="Proteomes" id="UP000187013">
    <property type="component" value="Unassembled WGS sequence"/>
</dbReference>
<dbReference type="EMBL" id="BDGX01000033">
    <property type="protein sequence ID" value="GAV52194.1"/>
    <property type="molecule type" value="Genomic_DNA"/>
</dbReference>
<sequence length="218" mass="25102">MIKNCIALNLRFAQPSQFISNELSCYRFIVSELNRLGKVLYARPYLFNTQSLSKDSRRLDIVVNGQKQLLSSFFYGLKGIQMDRDFVAGPSSTLPLDQPMKDEEGHEGLVQLHEAWKNQLDIYERHKRYELHGLSDFVKVTPWVLDTKIPSVGDYESNALQLKDTSEILALKSHIYSDFEALPFEMQKWFIGLGLRGESDQSCQDRLDMLTHGFKGFV</sequence>
<evidence type="ECO:0000313" key="2">
    <source>
        <dbReference type="Proteomes" id="UP000187013"/>
    </source>
</evidence>
<accession>A0A1Q3A8Y3</accession>
<name>A0A1Q3A8Y3_ZYGRO</name>